<proteinExistence type="inferred from homology"/>
<dbReference type="PANTHER" id="PTHR13887">
    <property type="entry name" value="GLUTATHIONE S-TRANSFERASE KAPPA"/>
    <property type="match status" value="1"/>
</dbReference>
<evidence type="ECO:0000256" key="2">
    <source>
        <dbReference type="ARBA" id="ARBA00022729"/>
    </source>
</evidence>
<gene>
    <name evidence="9" type="ORF">HMPREF1318_3059</name>
</gene>
<evidence type="ECO:0000256" key="5">
    <source>
        <dbReference type="ARBA" id="ARBA00023284"/>
    </source>
</evidence>
<dbReference type="Proteomes" id="UP000002941">
    <property type="component" value="Unassembled WGS sequence"/>
</dbReference>
<dbReference type="EMBL" id="AKFT01000195">
    <property type="protein sequence ID" value="EJF38035.1"/>
    <property type="molecule type" value="Genomic_DNA"/>
</dbReference>
<dbReference type="InterPro" id="IPR013766">
    <property type="entry name" value="Thioredoxin_domain"/>
</dbReference>
<evidence type="ECO:0000256" key="1">
    <source>
        <dbReference type="ARBA" id="ARBA00005791"/>
    </source>
</evidence>
<feature type="transmembrane region" description="Helical" evidence="7">
    <location>
        <begin position="39"/>
        <end position="58"/>
    </location>
</feature>
<accession>J1GY34</accession>
<evidence type="ECO:0000256" key="3">
    <source>
        <dbReference type="ARBA" id="ARBA00023002"/>
    </source>
</evidence>
<keyword evidence="4" id="KW-1015">Disulfide bond</keyword>
<keyword evidence="7" id="KW-1133">Transmembrane helix</keyword>
<evidence type="ECO:0000256" key="4">
    <source>
        <dbReference type="ARBA" id="ARBA00023157"/>
    </source>
</evidence>
<dbReference type="eggNOG" id="COG1651">
    <property type="taxonomic scope" value="Bacteria"/>
</dbReference>
<evidence type="ECO:0000259" key="8">
    <source>
        <dbReference type="PROSITE" id="PS51352"/>
    </source>
</evidence>
<dbReference type="Pfam" id="PF13462">
    <property type="entry name" value="Thioredoxin_4"/>
    <property type="match status" value="1"/>
</dbReference>
<keyword evidence="10" id="KW-1185">Reference proteome</keyword>
<keyword evidence="3" id="KW-0560">Oxidoreductase</keyword>
<evidence type="ECO:0000313" key="9">
    <source>
        <dbReference type="EMBL" id="EJF38035.1"/>
    </source>
</evidence>
<dbReference type="InterPro" id="IPR036249">
    <property type="entry name" value="Thioredoxin-like_sf"/>
</dbReference>
<dbReference type="RefSeq" id="WP_008733176.1">
    <property type="nucleotide sequence ID" value="NZ_AKFT01000195.1"/>
</dbReference>
<dbReference type="SUPFAM" id="SSF52833">
    <property type="entry name" value="Thioredoxin-like"/>
    <property type="match status" value="1"/>
</dbReference>
<feature type="domain" description="Thioredoxin" evidence="8">
    <location>
        <begin position="77"/>
        <end position="274"/>
    </location>
</feature>
<protein>
    <submittedName>
        <fullName evidence="9">Thioredoxin</fullName>
    </submittedName>
</protein>
<keyword evidence="2" id="KW-0732">Signal</keyword>
<dbReference type="PANTHER" id="PTHR13887:SF14">
    <property type="entry name" value="DISULFIDE BOND FORMATION PROTEIN D"/>
    <property type="match status" value="1"/>
</dbReference>
<keyword evidence="5" id="KW-0676">Redox-active center</keyword>
<dbReference type="AlphaFoldDB" id="J1GY34"/>
<sequence>MSIKPPADPGASPADFHAPAPGPSGSAGATPGQQSRRTVIVLLVVIAILLAVIAGLLLTRTPMTTFTGAPEPTPTSTVQETSAPTLTAPKALEIVHGEVTRDPDDPRAKGKADAPVVMVIYSDFGCPYCTLFAQDVEPGLSDLIEDGTLRIEWRDLAQITPTSPLAAQAGIAAGNQGKFWEFHDAVYADADPQSHPEYTEDSLVGFAQKAGVPDIERFRTDMNDSATVTAVEEATQHARDINIQGTPFLIVNEAVINGYRPADYVRNTITEQAAHAS</sequence>
<dbReference type="OrthoDB" id="117402at2"/>
<dbReference type="InterPro" id="IPR012336">
    <property type="entry name" value="Thioredoxin-like_fold"/>
</dbReference>
<evidence type="ECO:0000256" key="6">
    <source>
        <dbReference type="SAM" id="MobiDB-lite"/>
    </source>
</evidence>
<name>J1GY34_9ACTO</name>
<evidence type="ECO:0000313" key="10">
    <source>
        <dbReference type="Proteomes" id="UP000002941"/>
    </source>
</evidence>
<dbReference type="GO" id="GO:0016491">
    <property type="term" value="F:oxidoreductase activity"/>
    <property type="evidence" value="ECO:0007669"/>
    <property type="project" value="UniProtKB-KW"/>
</dbReference>
<comment type="caution">
    <text evidence="9">The sequence shown here is derived from an EMBL/GenBank/DDBJ whole genome shotgun (WGS) entry which is preliminary data.</text>
</comment>
<organism evidence="9 10">
    <name type="scientific">Actinomyces massiliensis F0489</name>
    <dbReference type="NCBI Taxonomy" id="1125718"/>
    <lineage>
        <taxon>Bacteria</taxon>
        <taxon>Bacillati</taxon>
        <taxon>Actinomycetota</taxon>
        <taxon>Actinomycetes</taxon>
        <taxon>Actinomycetales</taxon>
        <taxon>Actinomycetaceae</taxon>
        <taxon>Actinomyces</taxon>
    </lineage>
</organism>
<dbReference type="Gene3D" id="3.40.30.10">
    <property type="entry name" value="Glutaredoxin"/>
    <property type="match status" value="1"/>
</dbReference>
<comment type="similarity">
    <text evidence="1">Belongs to the thioredoxin family. DsbA subfamily.</text>
</comment>
<feature type="compositionally biased region" description="Low complexity" evidence="6">
    <location>
        <begin position="23"/>
        <end position="32"/>
    </location>
</feature>
<dbReference type="PATRIC" id="fig|1125718.3.peg.2509"/>
<dbReference type="PROSITE" id="PS51352">
    <property type="entry name" value="THIOREDOXIN_2"/>
    <property type="match status" value="1"/>
</dbReference>
<evidence type="ECO:0000256" key="7">
    <source>
        <dbReference type="SAM" id="Phobius"/>
    </source>
</evidence>
<keyword evidence="7" id="KW-0472">Membrane</keyword>
<keyword evidence="7" id="KW-0812">Transmembrane</keyword>
<feature type="region of interest" description="Disordered" evidence="6">
    <location>
        <begin position="1"/>
        <end position="32"/>
    </location>
</feature>
<reference evidence="9 10" key="1">
    <citation type="submission" date="2012-05" db="EMBL/GenBank/DDBJ databases">
        <authorList>
            <person name="Harkins D.M."/>
            <person name="Madupu R."/>
            <person name="Durkin A.S."/>
            <person name="Torralba M."/>
            <person name="Methe B."/>
            <person name="Sutton G.G."/>
            <person name="Nelson K.E."/>
        </authorList>
    </citation>
    <scope>NUCLEOTIDE SEQUENCE [LARGE SCALE GENOMIC DNA]</scope>
    <source>
        <strain evidence="9 10">F0489</strain>
    </source>
</reference>